<evidence type="ECO:0000256" key="5">
    <source>
        <dbReference type="ARBA" id="ARBA00022989"/>
    </source>
</evidence>
<dbReference type="PANTHER" id="PTHR43124:SF3">
    <property type="entry name" value="CHLORAMPHENICOL EFFLUX PUMP RV0191"/>
    <property type="match status" value="1"/>
</dbReference>
<protein>
    <submittedName>
        <fullName evidence="8">Inner membrane protein yihN</fullName>
    </submittedName>
</protein>
<dbReference type="AlphaFoldDB" id="A0A174A038"/>
<dbReference type="PROSITE" id="PS50850">
    <property type="entry name" value="MFS"/>
    <property type="match status" value="1"/>
</dbReference>
<keyword evidence="3" id="KW-1003">Cell membrane</keyword>
<dbReference type="InterPro" id="IPR036259">
    <property type="entry name" value="MFS_trans_sf"/>
</dbReference>
<reference evidence="8 9" key="1">
    <citation type="submission" date="2015-09" db="EMBL/GenBank/DDBJ databases">
        <authorList>
            <consortium name="Pathogen Informatics"/>
        </authorList>
    </citation>
    <scope>NUCLEOTIDE SEQUENCE [LARGE SCALE GENOMIC DNA]</scope>
    <source>
        <strain evidence="8 9">2789STDY5608854</strain>
    </source>
</reference>
<dbReference type="Gene3D" id="1.20.1250.20">
    <property type="entry name" value="MFS general substrate transporter like domains"/>
    <property type="match status" value="2"/>
</dbReference>
<evidence type="ECO:0000259" key="7">
    <source>
        <dbReference type="PROSITE" id="PS50850"/>
    </source>
</evidence>
<dbReference type="SUPFAM" id="SSF103473">
    <property type="entry name" value="MFS general substrate transporter"/>
    <property type="match status" value="1"/>
</dbReference>
<evidence type="ECO:0000256" key="3">
    <source>
        <dbReference type="ARBA" id="ARBA00022475"/>
    </source>
</evidence>
<feature type="domain" description="Major facilitator superfamily (MFS) profile" evidence="7">
    <location>
        <begin position="1"/>
        <end position="397"/>
    </location>
</feature>
<evidence type="ECO:0000256" key="2">
    <source>
        <dbReference type="ARBA" id="ARBA00022448"/>
    </source>
</evidence>
<evidence type="ECO:0000313" key="9">
    <source>
        <dbReference type="Proteomes" id="UP000095746"/>
    </source>
</evidence>
<keyword evidence="5" id="KW-1133">Transmembrane helix</keyword>
<dbReference type="GO" id="GO:0005886">
    <property type="term" value="C:plasma membrane"/>
    <property type="evidence" value="ECO:0007669"/>
    <property type="project" value="UniProtKB-SubCell"/>
</dbReference>
<organism evidence="8 9">
    <name type="scientific">Flavonifractor plautii</name>
    <name type="common">Fusobacterium plautii</name>
    <dbReference type="NCBI Taxonomy" id="292800"/>
    <lineage>
        <taxon>Bacteria</taxon>
        <taxon>Bacillati</taxon>
        <taxon>Bacillota</taxon>
        <taxon>Clostridia</taxon>
        <taxon>Eubacteriales</taxon>
        <taxon>Oscillospiraceae</taxon>
        <taxon>Flavonifractor</taxon>
    </lineage>
</organism>
<dbReference type="InterPro" id="IPR011701">
    <property type="entry name" value="MFS"/>
</dbReference>
<keyword evidence="6" id="KW-0472">Membrane</keyword>
<evidence type="ECO:0000256" key="6">
    <source>
        <dbReference type="ARBA" id="ARBA00023136"/>
    </source>
</evidence>
<proteinExistence type="predicted"/>
<accession>A0A174A038</accession>
<dbReference type="RefSeq" id="WP_009260860.1">
    <property type="nucleotide sequence ID" value="NZ_JADMVA010000003.1"/>
</dbReference>
<evidence type="ECO:0000313" key="8">
    <source>
        <dbReference type="EMBL" id="CUN81239.1"/>
    </source>
</evidence>
<sequence length="406" mass="44728">MFKTKKFGVILLLTSTCLIYNLPYLSSTFYTQFLEAFNLSNTQAGILITFFSLTATPGYLFGGMLADKFSPKKLIILSLLMTAALGYAMYFMSGYTVLMVCYFGFGISTTFIHWSAFMKLIRAQADDKDDQGRTFGTFEWCYALVGAVASYGLLALLGYVSSFKIATALYATILVIIALLVIFLLKDVKGINDNDFNVRMVKQAIAHPVTWLNGLIVMGMFIVATGSAYLNPYLNGVFGTSVAFATSFAIMNKCIVRLCVVGVGGMLLDKWKTPKFMIICMVFLSAAIVGMFVIPQNSGSMVIAVIIAFLILIFMSTARSGMYTPIPEAKIPMAITGTAMGICSAVGYSTDIWSYTLIGNWLDNYGNTGYQYVLLLSLAGVAMVIICSILLYRYEKRHHIFERSEV</sequence>
<comment type="subcellular location">
    <subcellularLocation>
        <location evidence="1">Cell membrane</location>
        <topology evidence="1">Multi-pass membrane protein</topology>
    </subcellularLocation>
</comment>
<keyword evidence="4" id="KW-0812">Transmembrane</keyword>
<dbReference type="Proteomes" id="UP000095746">
    <property type="component" value="Unassembled WGS sequence"/>
</dbReference>
<dbReference type="InterPro" id="IPR020846">
    <property type="entry name" value="MFS_dom"/>
</dbReference>
<dbReference type="GO" id="GO:0022857">
    <property type="term" value="F:transmembrane transporter activity"/>
    <property type="evidence" value="ECO:0007669"/>
    <property type="project" value="InterPro"/>
</dbReference>
<evidence type="ECO:0000256" key="4">
    <source>
        <dbReference type="ARBA" id="ARBA00022692"/>
    </source>
</evidence>
<keyword evidence="2" id="KW-0813">Transport</keyword>
<dbReference type="InterPro" id="IPR050189">
    <property type="entry name" value="MFS_Efflux_Transporters"/>
</dbReference>
<dbReference type="PANTHER" id="PTHR43124">
    <property type="entry name" value="PURINE EFFLUX PUMP PBUE"/>
    <property type="match status" value="1"/>
</dbReference>
<evidence type="ECO:0000256" key="1">
    <source>
        <dbReference type="ARBA" id="ARBA00004651"/>
    </source>
</evidence>
<name>A0A174A038_FLAPL</name>
<dbReference type="EMBL" id="CYZT01000018">
    <property type="protein sequence ID" value="CUN81239.1"/>
    <property type="molecule type" value="Genomic_DNA"/>
</dbReference>
<dbReference type="CDD" id="cd06174">
    <property type="entry name" value="MFS"/>
    <property type="match status" value="1"/>
</dbReference>
<gene>
    <name evidence="8" type="primary">yihN_1</name>
    <name evidence="8" type="ORF">ERS852411_00523</name>
</gene>
<dbReference type="Pfam" id="PF07690">
    <property type="entry name" value="MFS_1"/>
    <property type="match status" value="1"/>
</dbReference>